<keyword evidence="11" id="KW-1185">Reference proteome</keyword>
<dbReference type="Proteomes" id="UP000006048">
    <property type="component" value="Chromosome"/>
</dbReference>
<dbReference type="AlphaFoldDB" id="I4B664"/>
<dbReference type="GO" id="GO:0004130">
    <property type="term" value="F:cytochrome-c peroxidase activity"/>
    <property type="evidence" value="ECO:0007669"/>
    <property type="project" value="TreeGrafter"/>
</dbReference>
<evidence type="ECO:0000256" key="1">
    <source>
        <dbReference type="ARBA" id="ARBA00004196"/>
    </source>
</evidence>
<gene>
    <name evidence="10" type="ordered locus">Turpa_2125</name>
</gene>
<feature type="domain" description="Cytochrome c" evidence="9">
    <location>
        <begin position="232"/>
        <end position="369"/>
    </location>
</feature>
<dbReference type="GO" id="GO:0030313">
    <property type="term" value="C:cell envelope"/>
    <property type="evidence" value="ECO:0007669"/>
    <property type="project" value="UniProtKB-SubCell"/>
</dbReference>
<dbReference type="GO" id="GO:0020037">
    <property type="term" value="F:heme binding"/>
    <property type="evidence" value="ECO:0007669"/>
    <property type="project" value="InterPro"/>
</dbReference>
<evidence type="ECO:0000256" key="7">
    <source>
        <dbReference type="PROSITE-ProRule" id="PRU00433"/>
    </source>
</evidence>
<dbReference type="GO" id="GO:0046872">
    <property type="term" value="F:metal ion binding"/>
    <property type="evidence" value="ECO:0007669"/>
    <property type="project" value="UniProtKB-KW"/>
</dbReference>
<dbReference type="InterPro" id="IPR051395">
    <property type="entry name" value="Cytochrome_c_Peroxidase/MauG"/>
</dbReference>
<keyword evidence="5" id="KW-0560">Oxidoreductase</keyword>
<keyword evidence="2 7" id="KW-0349">Heme</keyword>
<keyword evidence="10" id="KW-0575">Peroxidase</keyword>
<evidence type="ECO:0000256" key="5">
    <source>
        <dbReference type="ARBA" id="ARBA00023002"/>
    </source>
</evidence>
<comment type="subcellular location">
    <subcellularLocation>
        <location evidence="1">Cell envelope</location>
    </subcellularLocation>
</comment>
<dbReference type="GO" id="GO:0009055">
    <property type="term" value="F:electron transfer activity"/>
    <property type="evidence" value="ECO:0007669"/>
    <property type="project" value="InterPro"/>
</dbReference>
<evidence type="ECO:0000313" key="11">
    <source>
        <dbReference type="Proteomes" id="UP000006048"/>
    </source>
</evidence>
<evidence type="ECO:0000256" key="6">
    <source>
        <dbReference type="ARBA" id="ARBA00023004"/>
    </source>
</evidence>
<dbReference type="PROSITE" id="PS51257">
    <property type="entry name" value="PROKAR_LIPOPROTEIN"/>
    <property type="match status" value="1"/>
</dbReference>
<evidence type="ECO:0000256" key="3">
    <source>
        <dbReference type="ARBA" id="ARBA00022723"/>
    </source>
</evidence>
<dbReference type="EMBL" id="CP002959">
    <property type="protein sequence ID" value="AFM12771.1"/>
    <property type="molecule type" value="Genomic_DNA"/>
</dbReference>
<dbReference type="STRING" id="869212.Turpa_2125"/>
<dbReference type="InterPro" id="IPR004852">
    <property type="entry name" value="Di-haem_cyt_c_peroxidsae"/>
</dbReference>
<dbReference type="Pfam" id="PF03150">
    <property type="entry name" value="CCP_MauG"/>
    <property type="match status" value="1"/>
</dbReference>
<reference evidence="10 11" key="1">
    <citation type="submission" date="2012-06" db="EMBL/GenBank/DDBJ databases">
        <title>The complete chromosome of genome of Turneriella parva DSM 21527.</title>
        <authorList>
            <consortium name="US DOE Joint Genome Institute (JGI-PGF)"/>
            <person name="Lucas S."/>
            <person name="Han J."/>
            <person name="Lapidus A."/>
            <person name="Bruce D."/>
            <person name="Goodwin L."/>
            <person name="Pitluck S."/>
            <person name="Peters L."/>
            <person name="Kyrpides N."/>
            <person name="Mavromatis K."/>
            <person name="Ivanova N."/>
            <person name="Mikhailova N."/>
            <person name="Chertkov O."/>
            <person name="Detter J.C."/>
            <person name="Tapia R."/>
            <person name="Han C."/>
            <person name="Land M."/>
            <person name="Hauser L."/>
            <person name="Markowitz V."/>
            <person name="Cheng J.-F."/>
            <person name="Hugenholtz P."/>
            <person name="Woyke T."/>
            <person name="Wu D."/>
            <person name="Gronow S."/>
            <person name="Wellnitz S."/>
            <person name="Brambilla E."/>
            <person name="Klenk H.-P."/>
            <person name="Eisen J.A."/>
        </authorList>
    </citation>
    <scope>NUCLEOTIDE SEQUENCE [LARGE SCALE GENOMIC DNA]</scope>
    <source>
        <strain evidence="11">ATCC BAA-1111 / DSM 21527 / NCTC 11395 / H</strain>
    </source>
</reference>
<keyword evidence="6 7" id="KW-0408">Iron</keyword>
<keyword evidence="3 7" id="KW-0479">Metal-binding</keyword>
<dbReference type="HOGENOM" id="CLU_034652_3_3_12"/>
<feature type="chain" id="PRO_5003685936" evidence="8">
    <location>
        <begin position="18"/>
        <end position="389"/>
    </location>
</feature>
<evidence type="ECO:0000313" key="10">
    <source>
        <dbReference type="EMBL" id="AFM12771.1"/>
    </source>
</evidence>
<dbReference type="SUPFAM" id="SSF46626">
    <property type="entry name" value="Cytochrome c"/>
    <property type="match status" value="2"/>
</dbReference>
<accession>I4B664</accession>
<dbReference type="InterPro" id="IPR036909">
    <property type="entry name" value="Cyt_c-like_dom_sf"/>
</dbReference>
<sequence length="389" mass="42218">MRRILIILVVAAGFSCAGQNGDIDTIQQLPPIGRLTPNLTNPGNYANQTVPAYITKVDNSNPVTDAGAFLGRILFYDRLLSANNSTSCSSCHHQNLAFSDAPRASRGANGPTSRHSMRLVNVRFANDTRFFWDKRAASLEEQTTMPIRDHAEMGFSGANGDPDISVLLDRMRATPYYANLFRDAFGTSEITEQRLQLALGQFIRSIQSFDSRFDQGRAQVTDDFSDFPNFSTQENLGKSLFMQQPFGLGPSGRTGGGLGCNQCHVAPEFDISSVGNNGAIGAIGGGNDFNATRSPTLRDLVNANGNANGPMMHDGSHATLDAMVDHYNAIPAAFNPQLDFRLQLSGFPQRLNMTADEKAALIAFLKTLTGNAIYTDTRWSNPFGPPPGR</sequence>
<dbReference type="KEGG" id="tpx:Turpa_2125"/>
<keyword evidence="4 8" id="KW-0732">Signal</keyword>
<evidence type="ECO:0000256" key="4">
    <source>
        <dbReference type="ARBA" id="ARBA00022729"/>
    </source>
</evidence>
<evidence type="ECO:0000259" key="9">
    <source>
        <dbReference type="PROSITE" id="PS51007"/>
    </source>
</evidence>
<name>I4B664_TURPD</name>
<organism evidence="10 11">
    <name type="scientific">Turneriella parva (strain ATCC BAA-1111 / DSM 21527 / NCTC 11395 / H)</name>
    <name type="common">Leptospira parva</name>
    <dbReference type="NCBI Taxonomy" id="869212"/>
    <lineage>
        <taxon>Bacteria</taxon>
        <taxon>Pseudomonadati</taxon>
        <taxon>Spirochaetota</taxon>
        <taxon>Spirochaetia</taxon>
        <taxon>Leptospirales</taxon>
        <taxon>Leptospiraceae</taxon>
        <taxon>Turneriella</taxon>
    </lineage>
</organism>
<protein>
    <submittedName>
        <fullName evidence="10">Di-heme cytochrome c peroxidase</fullName>
    </submittedName>
</protein>
<dbReference type="InterPro" id="IPR009056">
    <property type="entry name" value="Cyt_c-like_dom"/>
</dbReference>
<proteinExistence type="predicted"/>
<dbReference type="Gene3D" id="1.10.760.10">
    <property type="entry name" value="Cytochrome c-like domain"/>
    <property type="match status" value="2"/>
</dbReference>
<feature type="signal peptide" evidence="8">
    <location>
        <begin position="1"/>
        <end position="17"/>
    </location>
</feature>
<dbReference type="PANTHER" id="PTHR30600">
    <property type="entry name" value="CYTOCHROME C PEROXIDASE-RELATED"/>
    <property type="match status" value="1"/>
</dbReference>
<evidence type="ECO:0000256" key="8">
    <source>
        <dbReference type="SAM" id="SignalP"/>
    </source>
</evidence>
<feature type="domain" description="Cytochrome c" evidence="9">
    <location>
        <begin position="66"/>
        <end position="175"/>
    </location>
</feature>
<dbReference type="PROSITE" id="PS51007">
    <property type="entry name" value="CYTC"/>
    <property type="match status" value="2"/>
</dbReference>
<dbReference type="PANTHER" id="PTHR30600:SF10">
    <property type="entry name" value="BLL6722 PROTEIN"/>
    <property type="match status" value="1"/>
</dbReference>
<evidence type="ECO:0000256" key="2">
    <source>
        <dbReference type="ARBA" id="ARBA00022617"/>
    </source>
</evidence>